<comment type="caution">
    <text evidence="2">The sequence shown here is derived from an EMBL/GenBank/DDBJ whole genome shotgun (WGS) entry which is preliminary data.</text>
</comment>
<organism evidence="2 3">
    <name type="scientific">Novosphingobium endophyticum</name>
    <dbReference type="NCBI Taxonomy" id="1955250"/>
    <lineage>
        <taxon>Bacteria</taxon>
        <taxon>Pseudomonadati</taxon>
        <taxon>Pseudomonadota</taxon>
        <taxon>Alphaproteobacteria</taxon>
        <taxon>Sphingomonadales</taxon>
        <taxon>Sphingomonadaceae</taxon>
        <taxon>Novosphingobium</taxon>
    </lineage>
</organism>
<feature type="transmembrane region" description="Helical" evidence="1">
    <location>
        <begin position="139"/>
        <end position="159"/>
    </location>
</feature>
<feature type="transmembrane region" description="Helical" evidence="1">
    <location>
        <begin position="20"/>
        <end position="39"/>
    </location>
</feature>
<feature type="transmembrane region" description="Helical" evidence="1">
    <location>
        <begin position="45"/>
        <end position="64"/>
    </location>
</feature>
<sequence>MGEDVNLSRSATSGRIVRRVYLAVVGGLQLVMATELALLVATERWLHAFLVAGMMAAFLLPVLVRSSRRARIPAEVQILAILFIFASLFLGEVRDYYERIWWWDLALHATAGLLLGLLGFLIVYILNADEVVDLHMKPSFLALFAFFFAVGLGALWEIFEFAMDEMFGLTMQKPMLGDNSGLTDTMWDLIVDAAGAALMGLAGWRYVTHRRRSLIARGIRRVAARGRRAAG</sequence>
<gene>
    <name evidence="2" type="ORF">GCM10011494_09250</name>
</gene>
<dbReference type="Proteomes" id="UP000608154">
    <property type="component" value="Unassembled WGS sequence"/>
</dbReference>
<dbReference type="EMBL" id="BMHK01000004">
    <property type="protein sequence ID" value="GGB92991.1"/>
    <property type="molecule type" value="Genomic_DNA"/>
</dbReference>
<dbReference type="Pfam" id="PF09997">
    <property type="entry name" value="DUF2238"/>
    <property type="match status" value="1"/>
</dbReference>
<evidence type="ECO:0000313" key="2">
    <source>
        <dbReference type="EMBL" id="GGB92991.1"/>
    </source>
</evidence>
<keyword evidence="3" id="KW-1185">Reference proteome</keyword>
<evidence type="ECO:0000256" key="1">
    <source>
        <dbReference type="SAM" id="Phobius"/>
    </source>
</evidence>
<evidence type="ECO:0000313" key="3">
    <source>
        <dbReference type="Proteomes" id="UP000608154"/>
    </source>
</evidence>
<protein>
    <recommendedName>
        <fullName evidence="4">DUF2238 domain-containing protein</fullName>
    </recommendedName>
</protein>
<dbReference type="AlphaFoldDB" id="A0A916X3M4"/>
<keyword evidence="1" id="KW-0812">Transmembrane</keyword>
<dbReference type="InterPro" id="IPR014509">
    <property type="entry name" value="YjdF-like"/>
</dbReference>
<feature type="transmembrane region" description="Helical" evidence="1">
    <location>
        <begin position="76"/>
        <end position="93"/>
    </location>
</feature>
<dbReference type="RefSeq" id="WP_229735976.1">
    <property type="nucleotide sequence ID" value="NZ_BMHK01000004.1"/>
</dbReference>
<reference evidence="2" key="1">
    <citation type="journal article" date="2014" name="Int. J. Syst. Evol. Microbiol.">
        <title>Complete genome sequence of Corynebacterium casei LMG S-19264T (=DSM 44701T), isolated from a smear-ripened cheese.</title>
        <authorList>
            <consortium name="US DOE Joint Genome Institute (JGI-PGF)"/>
            <person name="Walter F."/>
            <person name="Albersmeier A."/>
            <person name="Kalinowski J."/>
            <person name="Ruckert C."/>
        </authorList>
    </citation>
    <scope>NUCLEOTIDE SEQUENCE</scope>
    <source>
        <strain evidence="2">CGMCC 1.15095</strain>
    </source>
</reference>
<feature type="transmembrane region" description="Helical" evidence="1">
    <location>
        <begin position="189"/>
        <end position="207"/>
    </location>
</feature>
<reference evidence="2" key="2">
    <citation type="submission" date="2020-09" db="EMBL/GenBank/DDBJ databases">
        <authorList>
            <person name="Sun Q."/>
            <person name="Zhou Y."/>
        </authorList>
    </citation>
    <scope>NUCLEOTIDE SEQUENCE</scope>
    <source>
        <strain evidence="2">CGMCC 1.15095</strain>
    </source>
</reference>
<keyword evidence="1" id="KW-1133">Transmembrane helix</keyword>
<keyword evidence="1" id="KW-0472">Membrane</keyword>
<feature type="transmembrane region" description="Helical" evidence="1">
    <location>
        <begin position="105"/>
        <end position="127"/>
    </location>
</feature>
<proteinExistence type="predicted"/>
<evidence type="ECO:0008006" key="4">
    <source>
        <dbReference type="Google" id="ProtNLM"/>
    </source>
</evidence>
<name>A0A916X3M4_9SPHN</name>
<accession>A0A916X3M4</accession>